<gene>
    <name evidence="1" type="ORF">BWY04_00369</name>
</gene>
<sequence>MAFVDGKIVKVVISSATTIPTESIKELESKKLKIEEKIKSLRKSGSLEEIERSLIQLDKINADIRLKNLKN</sequence>
<accession>A0A1V5ZPW0</accession>
<dbReference type="AlphaFoldDB" id="A0A1V5ZPW0"/>
<proteinExistence type="predicted"/>
<reference evidence="1" key="1">
    <citation type="submission" date="2017-02" db="EMBL/GenBank/DDBJ databases">
        <title>Delving into the versatile metabolic prowess of the omnipresent phylum Bacteroidetes.</title>
        <authorList>
            <person name="Nobu M.K."/>
            <person name="Mei R."/>
            <person name="Narihiro T."/>
            <person name="Kuroda K."/>
            <person name="Liu W.-T."/>
        </authorList>
    </citation>
    <scope>NUCLEOTIDE SEQUENCE</scope>
    <source>
        <strain evidence="1">ADurb.Bin160</strain>
    </source>
</reference>
<organism evidence="1">
    <name type="scientific">candidate division CPR1 bacterium ADurb.Bin160</name>
    <dbReference type="NCBI Taxonomy" id="1852826"/>
    <lineage>
        <taxon>Bacteria</taxon>
        <taxon>candidate division CPR1</taxon>
    </lineage>
</organism>
<evidence type="ECO:0000313" key="1">
    <source>
        <dbReference type="EMBL" id="OQB42303.1"/>
    </source>
</evidence>
<dbReference type="EMBL" id="MWDB01000004">
    <property type="protein sequence ID" value="OQB42303.1"/>
    <property type="molecule type" value="Genomic_DNA"/>
</dbReference>
<protein>
    <submittedName>
        <fullName evidence="1">Uncharacterized protein</fullName>
    </submittedName>
</protein>
<comment type="caution">
    <text evidence="1">The sequence shown here is derived from an EMBL/GenBank/DDBJ whole genome shotgun (WGS) entry which is preliminary data.</text>
</comment>
<name>A0A1V5ZPW0_9BACT</name>
<dbReference type="Proteomes" id="UP000485621">
    <property type="component" value="Unassembled WGS sequence"/>
</dbReference>